<sequence length="207" mass="22635">MAEDLTLAGCDDEPVTVPDDAVVGVAHPLHLDGATLRAWSGVLSDYELLQPFDQLARGGVRPRPGRARRHGPGPPPRHDRPHRPGPGHEPPGLAAREGDRDRQGRRRVPLRGGRPRSGRPAGRRRGGPRAEVGDGPDPWPRRPARRAGRAPLRRARRHHGLRAAPRPGTPAWLTPRRRPTRYPNHPSRSNHDHDRTPDPPDPGGAGG</sequence>
<reference evidence="3" key="1">
    <citation type="submission" date="2020-02" db="EMBL/GenBank/DDBJ databases">
        <authorList>
            <person name="Meier V. D."/>
        </authorList>
    </citation>
    <scope>NUCLEOTIDE SEQUENCE</scope>
    <source>
        <strain evidence="3">AVDCRST_MAG66</strain>
    </source>
</reference>
<feature type="region of interest" description="Disordered" evidence="1">
    <location>
        <begin position="53"/>
        <end position="207"/>
    </location>
</feature>
<feature type="compositionally biased region" description="Basic residues" evidence="1">
    <location>
        <begin position="142"/>
        <end position="161"/>
    </location>
</feature>
<proteinExistence type="predicted"/>
<accession>A0A6J4PTK2</accession>
<gene>
    <name evidence="3" type="ORF">AVDCRST_MAG66-2944</name>
</gene>
<dbReference type="EMBL" id="CADCUS010000432">
    <property type="protein sequence ID" value="CAA9425712.1"/>
    <property type="molecule type" value="Genomic_DNA"/>
</dbReference>
<protein>
    <recommendedName>
        <fullName evidence="2">DUF4132 domain-containing protein</fullName>
    </recommendedName>
</protein>
<feature type="domain" description="DUF4132" evidence="2">
    <location>
        <begin position="3"/>
        <end position="64"/>
    </location>
</feature>
<evidence type="ECO:0000259" key="2">
    <source>
        <dbReference type="Pfam" id="PF13569"/>
    </source>
</evidence>
<feature type="compositionally biased region" description="Basic residues" evidence="1">
    <location>
        <begin position="103"/>
        <end position="127"/>
    </location>
</feature>
<dbReference type="InterPro" id="IPR025406">
    <property type="entry name" value="DUF4132"/>
</dbReference>
<evidence type="ECO:0000313" key="3">
    <source>
        <dbReference type="EMBL" id="CAA9425712.1"/>
    </source>
</evidence>
<dbReference type="Pfam" id="PF13569">
    <property type="entry name" value="DUF4132"/>
    <property type="match status" value="1"/>
</dbReference>
<evidence type="ECO:0000256" key="1">
    <source>
        <dbReference type="SAM" id="MobiDB-lite"/>
    </source>
</evidence>
<name>A0A6J4PTK2_9PSEU</name>
<dbReference type="AlphaFoldDB" id="A0A6J4PTK2"/>
<feature type="compositionally biased region" description="Basic and acidic residues" evidence="1">
    <location>
        <begin position="189"/>
        <end position="198"/>
    </location>
</feature>
<organism evidence="3">
    <name type="scientific">uncultured Pseudonocardia sp</name>
    <dbReference type="NCBI Taxonomy" id="211455"/>
    <lineage>
        <taxon>Bacteria</taxon>
        <taxon>Bacillati</taxon>
        <taxon>Actinomycetota</taxon>
        <taxon>Actinomycetes</taxon>
        <taxon>Pseudonocardiales</taxon>
        <taxon>Pseudonocardiaceae</taxon>
        <taxon>Pseudonocardia</taxon>
        <taxon>environmental samples</taxon>
    </lineage>
</organism>